<proteinExistence type="inferred from homology"/>
<comment type="caution">
    <text evidence="7">The sequence shown here is derived from an EMBL/GenBank/DDBJ whole genome shotgun (WGS) entry which is preliminary data.</text>
</comment>
<evidence type="ECO:0000259" key="6">
    <source>
        <dbReference type="Pfam" id="PF12564"/>
    </source>
</evidence>
<keyword evidence="3 7" id="KW-0808">Transferase</keyword>
<keyword evidence="2 7" id="KW-0489">Methyltransferase</keyword>
<dbReference type="EMBL" id="WJNE01000016">
    <property type="protein sequence ID" value="MRG69423.1"/>
    <property type="molecule type" value="Genomic_DNA"/>
</dbReference>
<evidence type="ECO:0000256" key="3">
    <source>
        <dbReference type="ARBA" id="ARBA00022679"/>
    </source>
</evidence>
<dbReference type="SUPFAM" id="SSF53335">
    <property type="entry name" value="S-adenosyl-L-methionine-dependent methyltransferases"/>
    <property type="match status" value="1"/>
</dbReference>
<dbReference type="Pfam" id="PF01555">
    <property type="entry name" value="N6_N4_Mtase"/>
    <property type="match status" value="1"/>
</dbReference>
<dbReference type="GO" id="GO:0003677">
    <property type="term" value="F:DNA binding"/>
    <property type="evidence" value="ECO:0007669"/>
    <property type="project" value="InterPro"/>
</dbReference>
<evidence type="ECO:0000259" key="5">
    <source>
        <dbReference type="Pfam" id="PF01555"/>
    </source>
</evidence>
<dbReference type="GO" id="GO:0008170">
    <property type="term" value="F:N-methyltransferase activity"/>
    <property type="evidence" value="ECO:0007669"/>
    <property type="project" value="InterPro"/>
</dbReference>
<accession>A0A6A8CYS2</accession>
<name>A0A6A8CYS2_LIMRT</name>
<gene>
    <name evidence="7" type="ORF">GIX83_06195</name>
</gene>
<dbReference type="InterPro" id="IPR002052">
    <property type="entry name" value="DNA_methylase_N6_adenine_CS"/>
</dbReference>
<evidence type="ECO:0000256" key="1">
    <source>
        <dbReference type="ARBA" id="ARBA00006594"/>
    </source>
</evidence>
<reference evidence="7 8" key="1">
    <citation type="submission" date="2019-11" db="EMBL/GenBank/DDBJ databases">
        <title>Draft genome sequence of 12 host-associated Lactobacillus reuteri rodent strains.</title>
        <authorList>
            <person name="Zhang S."/>
            <person name="Ozcam M."/>
            <person name="Van Pijkeren J.P."/>
        </authorList>
    </citation>
    <scope>NUCLEOTIDE SEQUENCE [LARGE SCALE GENOMIC DNA]</scope>
    <source>
        <strain evidence="7 8">Rat19</strain>
    </source>
</reference>
<sequence>MQVESKIMEQVKSVLSGFGNKYIDSNGALKRNKVIEDLDHYDKSLMTTLLANQQIHDQYTEKVADTEFFKLNQFLDVFAYKKFWEDSFTKYANRIGLTSDSKFLNDSTDVVLDFPYKDTVLKAGMSKEDVDKDVGADEPFLNETLAHSEISELFEPKVLVNTKRYDKNGEHEATNFTNDDNLILKGNNLIALHNLKRKYSGKVKLIYLDPPYYFDKSKPSDSFLYNSNFKLSSWLTFLKNRLDICKELLTDHGVIVVSIGEDGQAYLKILMDEVFGHSNFVETFLWRNTDNADSLSTKARSGIEYLHAYEINKDSSIRWIGKESENGDAPLLNNGNGLTEKTFPAGSIQFKIPDGSYHKGRYPSVDLMNDLTVQNSLNANTVTLKGHFKWGQDTINNEIQKGTNFIIKTKKFSIRFQRKNASVMAPEKWIDNRYLSKIFGVGTNEDASSHMKKWDSTLAIPNRSL</sequence>
<dbReference type="AlphaFoldDB" id="A0A6A8CYS2"/>
<keyword evidence="4" id="KW-0680">Restriction system</keyword>
<dbReference type="GO" id="GO:0032259">
    <property type="term" value="P:methylation"/>
    <property type="evidence" value="ECO:0007669"/>
    <property type="project" value="UniProtKB-KW"/>
</dbReference>
<dbReference type="InterPro" id="IPR029063">
    <property type="entry name" value="SAM-dependent_MTases_sf"/>
</dbReference>
<feature type="domain" description="Type III restriction/modification enzyme methylation subunit" evidence="6">
    <location>
        <begin position="42"/>
        <end position="97"/>
    </location>
</feature>
<dbReference type="InterPro" id="IPR022221">
    <property type="entry name" value="TypeIII_RM_meth"/>
</dbReference>
<organism evidence="7 8">
    <name type="scientific">Limosilactobacillus reuteri</name>
    <name type="common">Lactobacillus reuteri</name>
    <dbReference type="NCBI Taxonomy" id="1598"/>
    <lineage>
        <taxon>Bacteria</taxon>
        <taxon>Bacillati</taxon>
        <taxon>Bacillota</taxon>
        <taxon>Bacilli</taxon>
        <taxon>Lactobacillales</taxon>
        <taxon>Lactobacillaceae</taxon>
        <taxon>Limosilactobacillus</taxon>
    </lineage>
</organism>
<dbReference type="GO" id="GO:0009307">
    <property type="term" value="P:DNA restriction-modification system"/>
    <property type="evidence" value="ECO:0007669"/>
    <property type="project" value="UniProtKB-KW"/>
</dbReference>
<evidence type="ECO:0000256" key="2">
    <source>
        <dbReference type="ARBA" id="ARBA00022603"/>
    </source>
</evidence>
<dbReference type="PROSITE" id="PS00092">
    <property type="entry name" value="N6_MTASE"/>
    <property type="match status" value="1"/>
</dbReference>
<evidence type="ECO:0000256" key="4">
    <source>
        <dbReference type="ARBA" id="ARBA00022747"/>
    </source>
</evidence>
<dbReference type="Pfam" id="PF12564">
    <property type="entry name" value="TypeIII_RM_meth"/>
    <property type="match status" value="1"/>
</dbReference>
<dbReference type="InterPro" id="IPR002941">
    <property type="entry name" value="DNA_methylase_N4/N6"/>
</dbReference>
<evidence type="ECO:0000313" key="8">
    <source>
        <dbReference type="Proteomes" id="UP000430985"/>
    </source>
</evidence>
<evidence type="ECO:0000313" key="7">
    <source>
        <dbReference type="EMBL" id="MRG69423.1"/>
    </source>
</evidence>
<feature type="domain" description="DNA methylase N-4/N-6" evidence="5">
    <location>
        <begin position="203"/>
        <end position="312"/>
    </location>
</feature>
<dbReference type="Gene3D" id="3.40.50.150">
    <property type="entry name" value="Vaccinia Virus protein VP39"/>
    <property type="match status" value="1"/>
</dbReference>
<dbReference type="Proteomes" id="UP000430985">
    <property type="component" value="Unassembled WGS sequence"/>
</dbReference>
<dbReference type="RefSeq" id="WP_153702314.1">
    <property type="nucleotide sequence ID" value="NZ_WJNE01000016.1"/>
</dbReference>
<comment type="similarity">
    <text evidence="1">Belongs to the N(4)/N(6)-methyltransferase family.</text>
</comment>
<protein>
    <submittedName>
        <fullName evidence="7">Site-specific DNA-methyltransferase</fullName>
    </submittedName>
</protein>